<evidence type="ECO:0000256" key="1">
    <source>
        <dbReference type="SAM" id="MobiDB-lite"/>
    </source>
</evidence>
<dbReference type="EMBL" id="CATQJA010002665">
    <property type="protein sequence ID" value="CAJ0583283.1"/>
    <property type="molecule type" value="Genomic_DNA"/>
</dbReference>
<feature type="non-terminal residue" evidence="2">
    <location>
        <position position="72"/>
    </location>
</feature>
<keyword evidence="3" id="KW-1185">Reference proteome</keyword>
<evidence type="ECO:0000313" key="2">
    <source>
        <dbReference type="EMBL" id="CAJ0583283.1"/>
    </source>
</evidence>
<reference evidence="2" key="1">
    <citation type="submission" date="2023-06" db="EMBL/GenBank/DDBJ databases">
        <authorList>
            <person name="Delattre M."/>
        </authorList>
    </citation>
    <scope>NUCLEOTIDE SEQUENCE</scope>
    <source>
        <strain evidence="2">AF72</strain>
    </source>
</reference>
<proteinExistence type="predicted"/>
<organism evidence="2 3">
    <name type="scientific">Mesorhabditis spiculigera</name>
    <dbReference type="NCBI Taxonomy" id="96644"/>
    <lineage>
        <taxon>Eukaryota</taxon>
        <taxon>Metazoa</taxon>
        <taxon>Ecdysozoa</taxon>
        <taxon>Nematoda</taxon>
        <taxon>Chromadorea</taxon>
        <taxon>Rhabditida</taxon>
        <taxon>Rhabditina</taxon>
        <taxon>Rhabditomorpha</taxon>
        <taxon>Rhabditoidea</taxon>
        <taxon>Rhabditidae</taxon>
        <taxon>Mesorhabditinae</taxon>
        <taxon>Mesorhabditis</taxon>
    </lineage>
</organism>
<gene>
    <name evidence="2" type="ORF">MSPICULIGERA_LOCUS21371</name>
</gene>
<name>A0AA36D8W4_9BILA</name>
<dbReference type="AlphaFoldDB" id="A0AA36D8W4"/>
<evidence type="ECO:0000313" key="3">
    <source>
        <dbReference type="Proteomes" id="UP001177023"/>
    </source>
</evidence>
<dbReference type="Proteomes" id="UP001177023">
    <property type="component" value="Unassembled WGS sequence"/>
</dbReference>
<feature type="region of interest" description="Disordered" evidence="1">
    <location>
        <begin position="30"/>
        <end position="72"/>
    </location>
</feature>
<comment type="caution">
    <text evidence="2">The sequence shown here is derived from an EMBL/GenBank/DDBJ whole genome shotgun (WGS) entry which is preliminary data.</text>
</comment>
<sequence>MTDPVDELENLFSFSVVAAIIEHWQRRLGMPPQASHLGPPQLGMQSPHQGPPHPALPPHMVQPHPQMPPPDQ</sequence>
<protein>
    <submittedName>
        <fullName evidence="2">Uncharacterized protein</fullName>
    </submittedName>
</protein>
<accession>A0AA36D8W4</accession>